<accession>A0A955L6A3</accession>
<dbReference type="PANTHER" id="PTHR39430:SF1">
    <property type="entry name" value="PROTEASE"/>
    <property type="match status" value="1"/>
</dbReference>
<sequence>VAFLFILGGLLVTLDPLAIKLFSFTEYGESLSEILVGAIVFPLAFFLVIKFIEKEQLSNYYFPVIQKSLRGFILGNFIGAIGVLAIFVTLLVFSYIDISSTNNISIPLLLVYGSNLITAISEEIIFRSFIYKKLESIFAKWNSMNKYKSALTILSTSILFIFIHVANPSFTHMSAIGLFLLGVTLAVSLHVSKNIYIPIGLHVAWNFFQEGIFGFNMSGWEALPQSIFKLTVQGPAWVTGGNFGPEASVVGFMVLIIIPIILLKRPLKETQI</sequence>
<keyword evidence="3" id="KW-0645">Protease</keyword>
<dbReference type="GO" id="GO:0004175">
    <property type="term" value="F:endopeptidase activity"/>
    <property type="evidence" value="ECO:0007669"/>
    <property type="project" value="UniProtKB-ARBA"/>
</dbReference>
<dbReference type="AlphaFoldDB" id="A0A955L6A3"/>
<dbReference type="PANTHER" id="PTHR39430">
    <property type="entry name" value="MEMBRANE-ASSOCIATED PROTEASE-RELATED"/>
    <property type="match status" value="1"/>
</dbReference>
<dbReference type="Proteomes" id="UP000783287">
    <property type="component" value="Unassembled WGS sequence"/>
</dbReference>
<feature type="transmembrane region" description="Helical" evidence="1">
    <location>
        <begin position="147"/>
        <end position="166"/>
    </location>
</feature>
<feature type="transmembrane region" description="Helical" evidence="1">
    <location>
        <begin position="108"/>
        <end position="126"/>
    </location>
</feature>
<comment type="caution">
    <text evidence="3">The sequence shown here is derived from an EMBL/GenBank/DDBJ whole genome shotgun (WGS) entry which is preliminary data.</text>
</comment>
<keyword evidence="3" id="KW-0378">Hydrolase</keyword>
<dbReference type="InterPro" id="IPR003675">
    <property type="entry name" value="Rce1/LyrA-like_dom"/>
</dbReference>
<feature type="transmembrane region" description="Helical" evidence="1">
    <location>
        <begin position="73"/>
        <end position="96"/>
    </location>
</feature>
<evidence type="ECO:0000256" key="1">
    <source>
        <dbReference type="SAM" id="Phobius"/>
    </source>
</evidence>
<dbReference type="EMBL" id="JAGQLK010000077">
    <property type="protein sequence ID" value="MCA9383491.1"/>
    <property type="molecule type" value="Genomic_DNA"/>
</dbReference>
<gene>
    <name evidence="3" type="ORF">KC909_03940</name>
</gene>
<reference evidence="3" key="2">
    <citation type="journal article" date="2021" name="Microbiome">
        <title>Successional dynamics and alternative stable states in a saline activated sludge microbial community over 9 years.</title>
        <authorList>
            <person name="Wang Y."/>
            <person name="Ye J."/>
            <person name="Ju F."/>
            <person name="Liu L."/>
            <person name="Boyd J.A."/>
            <person name="Deng Y."/>
            <person name="Parks D.H."/>
            <person name="Jiang X."/>
            <person name="Yin X."/>
            <person name="Woodcroft B.J."/>
            <person name="Tyson G.W."/>
            <person name="Hugenholtz P."/>
            <person name="Polz M.F."/>
            <person name="Zhang T."/>
        </authorList>
    </citation>
    <scope>NUCLEOTIDE SEQUENCE</scope>
    <source>
        <strain evidence="3">HKST-UBA14</strain>
    </source>
</reference>
<feature type="non-terminal residue" evidence="3">
    <location>
        <position position="1"/>
    </location>
</feature>
<evidence type="ECO:0000259" key="2">
    <source>
        <dbReference type="Pfam" id="PF02517"/>
    </source>
</evidence>
<dbReference type="GO" id="GO:0080120">
    <property type="term" value="P:CAAX-box protein maturation"/>
    <property type="evidence" value="ECO:0007669"/>
    <property type="project" value="UniProtKB-ARBA"/>
</dbReference>
<feature type="domain" description="CAAX prenyl protease 2/Lysostaphin resistance protein A-like" evidence="2">
    <location>
        <begin position="107"/>
        <end position="208"/>
    </location>
</feature>
<name>A0A955L6A3_9BACT</name>
<feature type="transmembrane region" description="Helical" evidence="1">
    <location>
        <begin position="34"/>
        <end position="52"/>
    </location>
</feature>
<keyword evidence="1" id="KW-0472">Membrane</keyword>
<evidence type="ECO:0000313" key="4">
    <source>
        <dbReference type="Proteomes" id="UP000783287"/>
    </source>
</evidence>
<keyword evidence="3" id="KW-0482">Metalloprotease</keyword>
<evidence type="ECO:0000313" key="3">
    <source>
        <dbReference type="EMBL" id="MCA9383491.1"/>
    </source>
</evidence>
<organism evidence="3 4">
    <name type="scientific">Candidatus Dojkabacteria bacterium</name>
    <dbReference type="NCBI Taxonomy" id="2099670"/>
    <lineage>
        <taxon>Bacteria</taxon>
        <taxon>Candidatus Dojkabacteria</taxon>
    </lineage>
</organism>
<reference evidence="3" key="1">
    <citation type="submission" date="2020-04" db="EMBL/GenBank/DDBJ databases">
        <authorList>
            <person name="Zhang T."/>
        </authorList>
    </citation>
    <scope>NUCLEOTIDE SEQUENCE</scope>
    <source>
        <strain evidence="3">HKST-UBA14</strain>
    </source>
</reference>
<feature type="transmembrane region" description="Helical" evidence="1">
    <location>
        <begin position="203"/>
        <end position="223"/>
    </location>
</feature>
<dbReference type="GO" id="GO:0008237">
    <property type="term" value="F:metallopeptidase activity"/>
    <property type="evidence" value="ECO:0007669"/>
    <property type="project" value="UniProtKB-KW"/>
</dbReference>
<keyword evidence="1" id="KW-1133">Transmembrane helix</keyword>
<feature type="transmembrane region" description="Helical" evidence="1">
    <location>
        <begin position="243"/>
        <end position="263"/>
    </location>
</feature>
<keyword evidence="1" id="KW-0812">Transmembrane</keyword>
<proteinExistence type="predicted"/>
<dbReference type="Pfam" id="PF02517">
    <property type="entry name" value="Rce1-like"/>
    <property type="match status" value="1"/>
</dbReference>
<feature type="transmembrane region" description="Helical" evidence="1">
    <location>
        <begin position="172"/>
        <end position="191"/>
    </location>
</feature>
<protein>
    <submittedName>
        <fullName evidence="3">CPBP family intramembrane metalloprotease</fullName>
    </submittedName>
</protein>